<protein>
    <submittedName>
        <fullName evidence="1">Unnamed protein product</fullName>
    </submittedName>
</protein>
<comment type="caution">
    <text evidence="1">The sequence shown here is derived from an EMBL/GenBank/DDBJ whole genome shotgun (WGS) entry which is preliminary data.</text>
</comment>
<sequence>MKSLMPAIIIELDHKRKSQAKGLDVEKLIISHIQVNQAPKMRRRTFRAHGRINAYQSSPSHIELVLTESDAVVEKAKEEKKVRLNSRQKGRLVAQKRLTAA</sequence>
<evidence type="ECO:0000313" key="1">
    <source>
        <dbReference type="EMBL" id="GME81919.1"/>
    </source>
</evidence>
<evidence type="ECO:0000313" key="2">
    <source>
        <dbReference type="Proteomes" id="UP001165064"/>
    </source>
</evidence>
<reference evidence="1" key="1">
    <citation type="submission" date="2023-04" db="EMBL/GenBank/DDBJ databases">
        <title>Ambrosiozyma monospora NBRC 10751.</title>
        <authorList>
            <person name="Ichikawa N."/>
            <person name="Sato H."/>
            <person name="Tonouchi N."/>
        </authorList>
    </citation>
    <scope>NUCLEOTIDE SEQUENCE</scope>
    <source>
        <strain evidence="1">NBRC 10751</strain>
    </source>
</reference>
<proteinExistence type="predicted"/>
<organism evidence="1 2">
    <name type="scientific">Ambrosiozyma monospora</name>
    <name type="common">Yeast</name>
    <name type="synonym">Endomycopsis monosporus</name>
    <dbReference type="NCBI Taxonomy" id="43982"/>
    <lineage>
        <taxon>Eukaryota</taxon>
        <taxon>Fungi</taxon>
        <taxon>Dikarya</taxon>
        <taxon>Ascomycota</taxon>
        <taxon>Saccharomycotina</taxon>
        <taxon>Pichiomycetes</taxon>
        <taxon>Pichiales</taxon>
        <taxon>Pichiaceae</taxon>
        <taxon>Ambrosiozyma</taxon>
    </lineage>
</organism>
<dbReference type="Proteomes" id="UP001165064">
    <property type="component" value="Unassembled WGS sequence"/>
</dbReference>
<dbReference type="EMBL" id="BSXS01003772">
    <property type="protein sequence ID" value="GME81919.1"/>
    <property type="molecule type" value="Genomic_DNA"/>
</dbReference>
<keyword evidence="2" id="KW-1185">Reference proteome</keyword>
<accession>A0ACB5T775</accession>
<name>A0ACB5T775_AMBMO</name>
<gene>
    <name evidence="1" type="ORF">Amon02_000520700</name>
</gene>